<dbReference type="GO" id="GO:0016410">
    <property type="term" value="F:N-acyltransferase activity"/>
    <property type="evidence" value="ECO:0007669"/>
    <property type="project" value="UniProtKB-UniRule"/>
</dbReference>
<proteinExistence type="inferred from homology"/>
<dbReference type="PANTHER" id="PTHR38686">
    <property type="entry name" value="APOLIPOPROTEIN N-ACYLTRANSFERASE"/>
    <property type="match status" value="1"/>
</dbReference>
<dbReference type="PANTHER" id="PTHR38686:SF1">
    <property type="entry name" value="APOLIPOPROTEIN N-ACYLTRANSFERASE"/>
    <property type="match status" value="1"/>
</dbReference>
<feature type="transmembrane region" description="Helical" evidence="9">
    <location>
        <begin position="131"/>
        <end position="149"/>
    </location>
</feature>
<evidence type="ECO:0000256" key="9">
    <source>
        <dbReference type="HAMAP-Rule" id="MF_01148"/>
    </source>
</evidence>
<keyword evidence="6 9" id="KW-1133">Transmembrane helix</keyword>
<dbReference type="InterPro" id="IPR036526">
    <property type="entry name" value="C-N_Hydrolase_sf"/>
</dbReference>
<dbReference type="OrthoDB" id="9804277at2"/>
<keyword evidence="5 9" id="KW-0812">Transmembrane</keyword>
<gene>
    <name evidence="9" type="primary">lnt</name>
    <name evidence="11" type="ORF">DFP89_10874</name>
</gene>
<dbReference type="HAMAP" id="MF_01148">
    <property type="entry name" value="Lnt"/>
    <property type="match status" value="1"/>
</dbReference>
<evidence type="ECO:0000259" key="10">
    <source>
        <dbReference type="PROSITE" id="PS50263"/>
    </source>
</evidence>
<feature type="transmembrane region" description="Helical" evidence="9">
    <location>
        <begin position="63"/>
        <end position="84"/>
    </location>
</feature>
<dbReference type="InterPro" id="IPR003010">
    <property type="entry name" value="C-N_Hydrolase"/>
</dbReference>
<dbReference type="PROSITE" id="PS50263">
    <property type="entry name" value="CN_HYDROLASE"/>
    <property type="match status" value="1"/>
</dbReference>
<dbReference type="SUPFAM" id="SSF56317">
    <property type="entry name" value="Carbon-nitrogen hydrolase"/>
    <property type="match status" value="1"/>
</dbReference>
<dbReference type="Pfam" id="PF00795">
    <property type="entry name" value="CN_hydrolase"/>
    <property type="match status" value="1"/>
</dbReference>
<dbReference type="InterPro" id="IPR004563">
    <property type="entry name" value="Apolipo_AcylTrfase"/>
</dbReference>
<dbReference type="AlphaFoldDB" id="A0A368YX37"/>
<keyword evidence="12" id="KW-1185">Reference proteome</keyword>
<dbReference type="Proteomes" id="UP000253345">
    <property type="component" value="Unassembled WGS sequence"/>
</dbReference>
<comment type="similarity">
    <text evidence="2 9">Belongs to the CN hydrolase family. Apolipoprotein N-acyltransferase subfamily.</text>
</comment>
<protein>
    <recommendedName>
        <fullName evidence="9">Apolipoprotein N-acyltransferase</fullName>
        <shortName evidence="9">ALP N-acyltransferase</shortName>
        <ecNumber evidence="9">2.3.1.269</ecNumber>
    </recommendedName>
</protein>
<dbReference type="EC" id="2.3.1.269" evidence="9"/>
<comment type="subcellular location">
    <subcellularLocation>
        <location evidence="1 9">Cell membrane</location>
        <topology evidence="1 9">Multi-pass membrane protein</topology>
    </subcellularLocation>
</comment>
<evidence type="ECO:0000256" key="6">
    <source>
        <dbReference type="ARBA" id="ARBA00022989"/>
    </source>
</evidence>
<dbReference type="GO" id="GO:0005886">
    <property type="term" value="C:plasma membrane"/>
    <property type="evidence" value="ECO:0007669"/>
    <property type="project" value="UniProtKB-SubCell"/>
</dbReference>
<reference evidence="11 12" key="1">
    <citation type="submission" date="2018-07" db="EMBL/GenBank/DDBJ databases">
        <title>Genomic Encyclopedia of Type Strains, Phase III (KMG-III): the genomes of soil and plant-associated and newly described type strains.</title>
        <authorList>
            <person name="Whitman W."/>
        </authorList>
    </citation>
    <scope>NUCLEOTIDE SEQUENCE [LARGE SCALE GENOMIC DNA]</scope>
    <source>
        <strain evidence="11 12">CECT 8525</strain>
    </source>
</reference>
<keyword evidence="8 9" id="KW-0012">Acyltransferase</keyword>
<feature type="transmembrane region" description="Helical" evidence="9">
    <location>
        <begin position="199"/>
        <end position="218"/>
    </location>
</feature>
<comment type="pathway">
    <text evidence="9">Protein modification; lipoprotein biosynthesis (N-acyl transfer).</text>
</comment>
<evidence type="ECO:0000256" key="8">
    <source>
        <dbReference type="ARBA" id="ARBA00023315"/>
    </source>
</evidence>
<dbReference type="UniPathway" id="UPA00666"/>
<evidence type="ECO:0000313" key="12">
    <source>
        <dbReference type="Proteomes" id="UP000253345"/>
    </source>
</evidence>
<feature type="transmembrane region" description="Helical" evidence="9">
    <location>
        <begin position="169"/>
        <end position="192"/>
    </location>
</feature>
<dbReference type="EMBL" id="QPJL01000008">
    <property type="protein sequence ID" value="RCW84128.1"/>
    <property type="molecule type" value="Genomic_DNA"/>
</dbReference>
<name>A0A368YX37_9RHOB</name>
<evidence type="ECO:0000256" key="2">
    <source>
        <dbReference type="ARBA" id="ARBA00010065"/>
    </source>
</evidence>
<evidence type="ECO:0000256" key="1">
    <source>
        <dbReference type="ARBA" id="ARBA00004651"/>
    </source>
</evidence>
<accession>A0A368YX37</accession>
<feature type="transmembrane region" description="Helical" evidence="9">
    <location>
        <begin position="40"/>
        <end position="56"/>
    </location>
</feature>
<dbReference type="NCBIfam" id="TIGR00546">
    <property type="entry name" value="lnt"/>
    <property type="match status" value="1"/>
</dbReference>
<dbReference type="CDD" id="cd07571">
    <property type="entry name" value="ALP_N-acyl_transferase"/>
    <property type="match status" value="1"/>
</dbReference>
<organism evidence="11 12">
    <name type="scientific">Paracoccus lutimaris</name>
    <dbReference type="NCBI Taxonomy" id="1490030"/>
    <lineage>
        <taxon>Bacteria</taxon>
        <taxon>Pseudomonadati</taxon>
        <taxon>Pseudomonadota</taxon>
        <taxon>Alphaproteobacteria</taxon>
        <taxon>Rhodobacterales</taxon>
        <taxon>Paracoccaceae</taxon>
        <taxon>Paracoccus</taxon>
    </lineage>
</organism>
<comment type="function">
    <text evidence="9">Catalyzes the phospholipid dependent N-acylation of the N-terminal cysteine of apolipoprotein, the last step in lipoprotein maturation.</text>
</comment>
<comment type="caution">
    <text evidence="11">The sequence shown here is derived from an EMBL/GenBank/DDBJ whole genome shotgun (WGS) entry which is preliminary data.</text>
</comment>
<keyword evidence="7 9" id="KW-0472">Membrane</keyword>
<dbReference type="GO" id="GO:0042158">
    <property type="term" value="P:lipoprotein biosynthetic process"/>
    <property type="evidence" value="ECO:0007669"/>
    <property type="project" value="UniProtKB-UniRule"/>
</dbReference>
<keyword evidence="11" id="KW-0449">Lipoprotein</keyword>
<dbReference type="RefSeq" id="WP_114349113.1">
    <property type="nucleotide sequence ID" value="NZ_QPJL01000008.1"/>
</dbReference>
<sequence length="517" mass="55376">MAALARLSTPPRSGRPALIALLADTGLGALAALGQAPWDLWYLSVTALALILYRMARASGPRAAAWHGFAAGLGHFALAMFWIIEPFFVEPEVYGWMAPFALGLMAAGGALFWTVPAWLAARLMPGFPRQGLGFAALIVVSDWLRGWIFTGLPWALTGHIWIDTPAGQLAAGLGAIGLSALTMLAAALPLAFWRVAQPAWRAALPGTILAALLIAAVWTGGMARLAQPLPADTGLHLRLVQPNAAQALKWDPYWSEVFFRRLLDLSAAPDPGRPPPDAVIWPETAVNFLLEQSGTAAQDISAFAGAPVILGIQRSEGSRYFNSLTEFSALGIGPVYDKFHLVPFGEYTPWGDVMARFGIRAFAAQHGFGYSPGPAAQVMQFEGLPPVQPLICYEAVFSRHLIAGAERPGWLLQVTNDAWFGKLSGPWQHLAQARLRAIESGLPLMRAANTGISAVIDARGQLRATLGLDLAGRIDAVLPAALPPTPWSRWGDWPVLALIGLGLFLARQRRRLTPGAG</sequence>
<keyword evidence="3 9" id="KW-1003">Cell membrane</keyword>
<dbReference type="Gene3D" id="3.60.110.10">
    <property type="entry name" value="Carbon-nitrogen hydrolase"/>
    <property type="match status" value="1"/>
</dbReference>
<evidence type="ECO:0000256" key="4">
    <source>
        <dbReference type="ARBA" id="ARBA00022679"/>
    </source>
</evidence>
<evidence type="ECO:0000256" key="5">
    <source>
        <dbReference type="ARBA" id="ARBA00022692"/>
    </source>
</evidence>
<feature type="transmembrane region" description="Helical" evidence="9">
    <location>
        <begin position="96"/>
        <end position="119"/>
    </location>
</feature>
<feature type="domain" description="CN hydrolase" evidence="10">
    <location>
        <begin position="240"/>
        <end position="484"/>
    </location>
</feature>
<keyword evidence="4 9" id="KW-0808">Transferase</keyword>
<evidence type="ECO:0000313" key="11">
    <source>
        <dbReference type="EMBL" id="RCW84128.1"/>
    </source>
</evidence>
<evidence type="ECO:0000256" key="7">
    <source>
        <dbReference type="ARBA" id="ARBA00023136"/>
    </source>
</evidence>
<dbReference type="Pfam" id="PF20154">
    <property type="entry name" value="LNT_N"/>
    <property type="match status" value="1"/>
</dbReference>
<dbReference type="InterPro" id="IPR045378">
    <property type="entry name" value="LNT_N"/>
</dbReference>
<evidence type="ECO:0000256" key="3">
    <source>
        <dbReference type="ARBA" id="ARBA00022475"/>
    </source>
</evidence>
<comment type="catalytic activity">
    <reaction evidence="9">
        <text>N-terminal S-1,2-diacyl-sn-glyceryl-L-cysteinyl-[lipoprotein] + a glycerophospholipid = N-acyl-S-1,2-diacyl-sn-glyceryl-L-cysteinyl-[lipoprotein] + a 2-acyl-sn-glycero-3-phospholipid + H(+)</text>
        <dbReference type="Rhea" id="RHEA:48228"/>
        <dbReference type="Rhea" id="RHEA-COMP:14681"/>
        <dbReference type="Rhea" id="RHEA-COMP:14684"/>
        <dbReference type="ChEBI" id="CHEBI:15378"/>
        <dbReference type="ChEBI" id="CHEBI:136912"/>
        <dbReference type="ChEBI" id="CHEBI:140656"/>
        <dbReference type="ChEBI" id="CHEBI:140657"/>
        <dbReference type="ChEBI" id="CHEBI:140660"/>
        <dbReference type="EC" id="2.3.1.269"/>
    </reaction>
</comment>